<dbReference type="Pfam" id="PF00294">
    <property type="entry name" value="PfkB"/>
    <property type="match status" value="1"/>
</dbReference>
<dbReference type="PANTHER" id="PTHR43085">
    <property type="entry name" value="HEXOKINASE FAMILY MEMBER"/>
    <property type="match status" value="1"/>
</dbReference>
<dbReference type="SUPFAM" id="SSF53613">
    <property type="entry name" value="Ribokinase-like"/>
    <property type="match status" value="1"/>
</dbReference>
<evidence type="ECO:0000313" key="7">
    <source>
        <dbReference type="EMBL" id="MXN16283.1"/>
    </source>
</evidence>
<evidence type="ECO:0000259" key="6">
    <source>
        <dbReference type="Pfam" id="PF00294"/>
    </source>
</evidence>
<evidence type="ECO:0000313" key="8">
    <source>
        <dbReference type="Proteomes" id="UP000477911"/>
    </source>
</evidence>
<organism evidence="7 8">
    <name type="scientific">Pseudooceanicola albus</name>
    <dbReference type="NCBI Taxonomy" id="2692189"/>
    <lineage>
        <taxon>Bacteria</taxon>
        <taxon>Pseudomonadati</taxon>
        <taxon>Pseudomonadota</taxon>
        <taxon>Alphaproteobacteria</taxon>
        <taxon>Rhodobacterales</taxon>
        <taxon>Paracoccaceae</taxon>
        <taxon>Pseudooceanicola</taxon>
    </lineage>
</organism>
<name>A0A6L7G140_9RHOB</name>
<protein>
    <submittedName>
        <fullName evidence="7">Carbohydrate kinase</fullName>
    </submittedName>
</protein>
<dbReference type="PROSITE" id="PS00584">
    <property type="entry name" value="PFKB_KINASES_2"/>
    <property type="match status" value="1"/>
</dbReference>
<dbReference type="InterPro" id="IPR050306">
    <property type="entry name" value="PfkB_Carbo_kinase"/>
</dbReference>
<keyword evidence="3" id="KW-0547">Nucleotide-binding</keyword>
<keyword evidence="5" id="KW-0067">ATP-binding</keyword>
<evidence type="ECO:0000256" key="2">
    <source>
        <dbReference type="ARBA" id="ARBA00022679"/>
    </source>
</evidence>
<dbReference type="CDD" id="cd01167">
    <property type="entry name" value="bac_FRK"/>
    <property type="match status" value="1"/>
</dbReference>
<dbReference type="PANTHER" id="PTHR43085:SF1">
    <property type="entry name" value="PSEUDOURIDINE KINASE-RELATED"/>
    <property type="match status" value="1"/>
</dbReference>
<keyword evidence="4 7" id="KW-0418">Kinase</keyword>
<evidence type="ECO:0000256" key="4">
    <source>
        <dbReference type="ARBA" id="ARBA00022777"/>
    </source>
</evidence>
<dbReference type="GO" id="GO:0005524">
    <property type="term" value="F:ATP binding"/>
    <property type="evidence" value="ECO:0007669"/>
    <property type="project" value="UniProtKB-KW"/>
</dbReference>
<feature type="domain" description="Carbohydrate kinase PfkB" evidence="6">
    <location>
        <begin position="2"/>
        <end position="300"/>
    </location>
</feature>
<accession>A0A6L7G140</accession>
<dbReference type="InterPro" id="IPR029056">
    <property type="entry name" value="Ribokinase-like"/>
</dbReference>
<sequence>MIICCGEALIDMIPGTSTEGDIAFRPLVGGAIFNTAIALGRLGADCAMISGLSTDLFGDRLSAALAEAGVSTDLLVRKPLPTTLAFVTLVDGKATYDFYDENSAGRMITAADLPTVPDAAKALYFGGISLAVEPGAEAYAALCRATPEDRVVMVDPNIRPGFIRDEAAFRARLATMLSRADIVKISDEDLDWLEPDPMPLAAKAARIAPQAITVVTRGADGVLALFGGTEIEVPARKAQVVDTVGAGDTFNAGLLFRLEEMSLLTREALRGIRAEDLAEALDFGARVAAVTVSRAGANPPYRHELPA</sequence>
<comment type="caution">
    <text evidence="7">The sequence shown here is derived from an EMBL/GenBank/DDBJ whole genome shotgun (WGS) entry which is preliminary data.</text>
</comment>
<dbReference type="RefSeq" id="WP_160890832.1">
    <property type="nucleotide sequence ID" value="NZ_WUMU01000001.1"/>
</dbReference>
<dbReference type="EMBL" id="WUMU01000001">
    <property type="protein sequence ID" value="MXN16283.1"/>
    <property type="molecule type" value="Genomic_DNA"/>
</dbReference>
<gene>
    <name evidence="7" type="ORF">GR170_00420</name>
</gene>
<evidence type="ECO:0000256" key="5">
    <source>
        <dbReference type="ARBA" id="ARBA00022840"/>
    </source>
</evidence>
<proteinExistence type="inferred from homology"/>
<dbReference type="InterPro" id="IPR002173">
    <property type="entry name" value="Carboh/pur_kinase_PfkB_CS"/>
</dbReference>
<evidence type="ECO:0000256" key="3">
    <source>
        <dbReference type="ARBA" id="ARBA00022741"/>
    </source>
</evidence>
<comment type="similarity">
    <text evidence="1">Belongs to the carbohydrate kinase PfkB family.</text>
</comment>
<reference evidence="7 8" key="1">
    <citation type="submission" date="2019-12" db="EMBL/GenBank/DDBJ databases">
        <authorList>
            <person name="Li M."/>
        </authorList>
    </citation>
    <scope>NUCLEOTIDE SEQUENCE [LARGE SCALE GENOMIC DNA]</scope>
    <source>
        <strain evidence="7 8">GBMRC 2024</strain>
    </source>
</reference>
<dbReference type="AlphaFoldDB" id="A0A6L7G140"/>
<dbReference type="GO" id="GO:0016301">
    <property type="term" value="F:kinase activity"/>
    <property type="evidence" value="ECO:0007669"/>
    <property type="project" value="UniProtKB-KW"/>
</dbReference>
<dbReference type="Proteomes" id="UP000477911">
    <property type="component" value="Unassembled WGS sequence"/>
</dbReference>
<evidence type="ECO:0000256" key="1">
    <source>
        <dbReference type="ARBA" id="ARBA00010688"/>
    </source>
</evidence>
<keyword evidence="2" id="KW-0808">Transferase</keyword>
<keyword evidence="8" id="KW-1185">Reference proteome</keyword>
<dbReference type="Gene3D" id="3.40.1190.20">
    <property type="match status" value="1"/>
</dbReference>
<dbReference type="InterPro" id="IPR011611">
    <property type="entry name" value="PfkB_dom"/>
</dbReference>